<evidence type="ECO:0000256" key="5">
    <source>
        <dbReference type="SAM" id="SignalP"/>
    </source>
</evidence>
<dbReference type="Pfam" id="PF00496">
    <property type="entry name" value="SBP_bac_5"/>
    <property type="match status" value="1"/>
</dbReference>
<dbReference type="InterPro" id="IPR030678">
    <property type="entry name" value="Peptide/Ni-bd"/>
</dbReference>
<keyword evidence="4 5" id="KW-0732">Signal</keyword>
<evidence type="ECO:0000256" key="4">
    <source>
        <dbReference type="ARBA" id="ARBA00022729"/>
    </source>
</evidence>
<accession>A0ABP8VA67</accession>
<dbReference type="Gene3D" id="3.90.76.10">
    <property type="entry name" value="Dipeptide-binding Protein, Domain 1"/>
    <property type="match status" value="1"/>
</dbReference>
<dbReference type="PANTHER" id="PTHR30290">
    <property type="entry name" value="PERIPLASMIC BINDING COMPONENT OF ABC TRANSPORTER"/>
    <property type="match status" value="1"/>
</dbReference>
<protein>
    <submittedName>
        <fullName evidence="7">ABC transporter substrate-binding protein</fullName>
    </submittedName>
</protein>
<gene>
    <name evidence="7" type="ORF">GCM10023116_48900</name>
</gene>
<feature type="signal peptide" evidence="5">
    <location>
        <begin position="1"/>
        <end position="27"/>
    </location>
</feature>
<comment type="caution">
    <text evidence="7">The sequence shown here is derived from an EMBL/GenBank/DDBJ whole genome shotgun (WGS) entry which is preliminary data.</text>
</comment>
<dbReference type="Gene3D" id="3.40.190.10">
    <property type="entry name" value="Periplasmic binding protein-like II"/>
    <property type="match status" value="1"/>
</dbReference>
<dbReference type="SUPFAM" id="SSF53850">
    <property type="entry name" value="Periplasmic binding protein-like II"/>
    <property type="match status" value="1"/>
</dbReference>
<dbReference type="EMBL" id="BAABFL010000478">
    <property type="protein sequence ID" value="GAA4652606.1"/>
    <property type="molecule type" value="Genomic_DNA"/>
</dbReference>
<proteinExistence type="inferred from homology"/>
<evidence type="ECO:0000256" key="2">
    <source>
        <dbReference type="ARBA" id="ARBA00005695"/>
    </source>
</evidence>
<dbReference type="RefSeq" id="WP_345199203.1">
    <property type="nucleotide sequence ID" value="NZ_BAABFL010000478.1"/>
</dbReference>
<dbReference type="InterPro" id="IPR039424">
    <property type="entry name" value="SBP_5"/>
</dbReference>
<feature type="domain" description="Solute-binding protein family 5" evidence="6">
    <location>
        <begin position="83"/>
        <end position="467"/>
    </location>
</feature>
<keyword evidence="8" id="KW-1185">Reference proteome</keyword>
<evidence type="ECO:0000256" key="3">
    <source>
        <dbReference type="ARBA" id="ARBA00022448"/>
    </source>
</evidence>
<dbReference type="CDD" id="cd08504">
    <property type="entry name" value="PBP2_OppA"/>
    <property type="match status" value="1"/>
</dbReference>
<feature type="chain" id="PRO_5046572360" evidence="5">
    <location>
        <begin position="28"/>
        <end position="547"/>
    </location>
</feature>
<dbReference type="Proteomes" id="UP001500604">
    <property type="component" value="Unassembled WGS sequence"/>
</dbReference>
<sequence>MKKTLLTSLILATSATLAALPLTAAQAAEVPAGVKLAKVQELVRGNGAEPASLDPQKIEGSPGSRIAKDLFEGLVSQDANGNIIPAVAESWEASPDNKVFTFKLRKDARWSNGEPVTAHDFVYGFQRAVDPKLASPYAWYMQIPGIVNADAIIDGKKAPDSLGVAALDDHTFQVTLNKPIPFFVKLLAHQTTFPAPHKTIEKYGETWTKPGHMVSNGAYTLKSWIVNERIVLERNTQYWNNAKTVIDKVSYLPIESENAELSRYRAGEVEMTNGSTPIPLEHFKKLQKEIPDEIRVSPQIGTYYYEFNNRRAPFSDARVRKALSYTINREAIANFVVGQGEKPTYSFTPDNVNSFVKPDLNWENLSYDQRVEAARKLLSEAGYDKSNPLEVTMLYNTSDAHKKVAIAIAQMWKKALGVKVTLENQEWKTFLDTRREGRFDVSRAGWIGDYNEASTMLSLLMTENGNNYARWSNTEYDNLLNKAMTVADESQRAELYQLAEQLIAEEMPVAPVYQYVTGRLVKSYVGGYPMNNPEDNVLAKDLYIMAH</sequence>
<comment type="subcellular location">
    <subcellularLocation>
        <location evidence="1">Cell envelope</location>
    </subcellularLocation>
</comment>
<evidence type="ECO:0000313" key="8">
    <source>
        <dbReference type="Proteomes" id="UP001500604"/>
    </source>
</evidence>
<dbReference type="PANTHER" id="PTHR30290:SF10">
    <property type="entry name" value="PERIPLASMIC OLIGOPEPTIDE-BINDING PROTEIN-RELATED"/>
    <property type="match status" value="1"/>
</dbReference>
<dbReference type="PIRSF" id="PIRSF002741">
    <property type="entry name" value="MppA"/>
    <property type="match status" value="1"/>
</dbReference>
<evidence type="ECO:0000313" key="7">
    <source>
        <dbReference type="EMBL" id="GAA4652606.1"/>
    </source>
</evidence>
<reference evidence="8" key="1">
    <citation type="journal article" date="2019" name="Int. J. Syst. Evol. Microbiol.">
        <title>The Global Catalogue of Microorganisms (GCM) 10K type strain sequencing project: providing services to taxonomists for standard genome sequencing and annotation.</title>
        <authorList>
            <consortium name="The Broad Institute Genomics Platform"/>
            <consortium name="The Broad Institute Genome Sequencing Center for Infectious Disease"/>
            <person name="Wu L."/>
            <person name="Ma J."/>
        </authorList>
    </citation>
    <scope>NUCLEOTIDE SEQUENCE [LARGE SCALE GENOMIC DNA]</scope>
    <source>
        <strain evidence="8">JCM 17805</strain>
    </source>
</reference>
<dbReference type="Gene3D" id="3.10.105.10">
    <property type="entry name" value="Dipeptide-binding Protein, Domain 3"/>
    <property type="match status" value="1"/>
</dbReference>
<comment type="similarity">
    <text evidence="2">Belongs to the bacterial solute-binding protein 5 family.</text>
</comment>
<evidence type="ECO:0000259" key="6">
    <source>
        <dbReference type="Pfam" id="PF00496"/>
    </source>
</evidence>
<name>A0ABP8VA67_9GAMM</name>
<organism evidence="7 8">
    <name type="scientific">Kistimonas scapharcae</name>
    <dbReference type="NCBI Taxonomy" id="1036133"/>
    <lineage>
        <taxon>Bacteria</taxon>
        <taxon>Pseudomonadati</taxon>
        <taxon>Pseudomonadota</taxon>
        <taxon>Gammaproteobacteria</taxon>
        <taxon>Oceanospirillales</taxon>
        <taxon>Endozoicomonadaceae</taxon>
        <taxon>Kistimonas</taxon>
    </lineage>
</organism>
<evidence type="ECO:0000256" key="1">
    <source>
        <dbReference type="ARBA" id="ARBA00004196"/>
    </source>
</evidence>
<dbReference type="InterPro" id="IPR000914">
    <property type="entry name" value="SBP_5_dom"/>
</dbReference>
<keyword evidence="3" id="KW-0813">Transport</keyword>